<dbReference type="EMBL" id="JACHID010000005">
    <property type="protein sequence ID" value="MBB5021667.1"/>
    <property type="molecule type" value="Genomic_DNA"/>
</dbReference>
<dbReference type="Gene3D" id="3.40.50.300">
    <property type="entry name" value="P-loop containing nucleotide triphosphate hydrolases"/>
    <property type="match status" value="2"/>
</dbReference>
<gene>
    <name evidence="5" type="ORF">HNR37_000980</name>
</gene>
<feature type="domain" description="ABC transporter" evidence="4">
    <location>
        <begin position="329"/>
        <end position="542"/>
    </location>
</feature>
<keyword evidence="2 5" id="KW-0067">ATP-binding</keyword>
<dbReference type="PANTHER" id="PTHR42855:SF2">
    <property type="entry name" value="DRUG RESISTANCE ABC TRANSPORTER,ATP-BINDING PROTEIN"/>
    <property type="match status" value="1"/>
</dbReference>
<evidence type="ECO:0000256" key="1">
    <source>
        <dbReference type="ARBA" id="ARBA00022741"/>
    </source>
</evidence>
<dbReference type="SUPFAM" id="SSF52540">
    <property type="entry name" value="P-loop containing nucleoside triphosphate hydrolases"/>
    <property type="match status" value="2"/>
</dbReference>
<dbReference type="FunFam" id="3.40.50.300:FF:000011">
    <property type="entry name" value="Putative ABC transporter ATP-binding component"/>
    <property type="match status" value="1"/>
</dbReference>
<reference evidence="5 6" key="1">
    <citation type="submission" date="2020-08" db="EMBL/GenBank/DDBJ databases">
        <title>Genomic Encyclopedia of Type Strains, Phase IV (KMG-IV): sequencing the most valuable type-strain genomes for metagenomic binning, comparative biology and taxonomic classification.</title>
        <authorList>
            <person name="Goeker M."/>
        </authorList>
    </citation>
    <scope>NUCLEOTIDE SEQUENCE [LARGE SCALE GENOMIC DNA]</scope>
    <source>
        <strain evidence="5 6">DSM 22071</strain>
    </source>
</reference>
<feature type="domain" description="ABC transporter" evidence="4">
    <location>
        <begin position="3"/>
        <end position="260"/>
    </location>
</feature>
<sequence>MVLEVTEIQKSYGNRDLFRDCSFRLQAGDKAFLVGINGSGKTTLLRMITGELEPDQGEVHHRGTLGYLDQRLEEHSTTIYDTVQDAFAWLMETEKELIGAQELLAQEEVYRNPDRMQRTMERIERLEHTFRIYGGYKLEAVTRSVLHAMGFGPEDYQRDPATLSGGQKSRLSLARLIAQSPDVMVLDEPTNHLDLVNIQWLENFLRQYPKTVLTVTHDRTLMHSLANRILELDSGRIYCYPGTYRRYLEQRENRYKDIRRSNQAYKDKVAKEEAFIRQQHSWGNHIQAKSRQKQLEKFQQSQDLVEVDQTQPFSARFTPEFFPAAQTVMRASGIRKSYSDNQVLRRVSLEIASGERVGIIGPNGSGKSTLLRILAGVETPDQGTVELANLVRVSFFSQEHRELNSQLNLIAQLREIRPTATDYELRSLLGKYQFSGEDHLKSVSVLSGGELSRLSFACLELDCGNLLLLDEPTNHLDMDGIDAIIDAINHYQGTVVAISHDRHFLEVVCQRLLLINEGQLESFAGSYTQYQAHLSAQREEHKNQERQQAPPVVEKRFKVDRYKVERAEADIAYWERCIEELEAEVTRHADDHEKLVELGRQMDRAHAELEASYERWGEAQGEK</sequence>
<evidence type="ECO:0000259" key="4">
    <source>
        <dbReference type="PROSITE" id="PS50893"/>
    </source>
</evidence>
<dbReference type="AlphaFoldDB" id="A0A7W7Y423"/>
<dbReference type="SMART" id="SM00382">
    <property type="entry name" value="AAA"/>
    <property type="match status" value="2"/>
</dbReference>
<dbReference type="CDD" id="cd03221">
    <property type="entry name" value="ABCF_EF-3"/>
    <property type="match status" value="2"/>
</dbReference>
<feature type="coiled-coil region" evidence="3">
    <location>
        <begin position="527"/>
        <end position="598"/>
    </location>
</feature>
<comment type="caution">
    <text evidence="5">The sequence shown here is derived from an EMBL/GenBank/DDBJ whole genome shotgun (WGS) entry which is preliminary data.</text>
</comment>
<dbReference type="InterPro" id="IPR003593">
    <property type="entry name" value="AAA+_ATPase"/>
</dbReference>
<dbReference type="GO" id="GO:0003677">
    <property type="term" value="F:DNA binding"/>
    <property type="evidence" value="ECO:0007669"/>
    <property type="project" value="InterPro"/>
</dbReference>
<dbReference type="InterPro" id="IPR003439">
    <property type="entry name" value="ABC_transporter-like_ATP-bd"/>
</dbReference>
<dbReference type="InterPro" id="IPR051309">
    <property type="entry name" value="ABCF_ATPase"/>
</dbReference>
<organism evidence="5 6">
    <name type="scientific">Desulfurispira natronophila</name>
    <dbReference type="NCBI Taxonomy" id="682562"/>
    <lineage>
        <taxon>Bacteria</taxon>
        <taxon>Pseudomonadati</taxon>
        <taxon>Chrysiogenota</taxon>
        <taxon>Chrysiogenia</taxon>
        <taxon>Chrysiogenales</taxon>
        <taxon>Chrysiogenaceae</taxon>
        <taxon>Desulfurispira</taxon>
    </lineage>
</organism>
<protein>
    <submittedName>
        <fullName evidence="5">ATP-binding cassette subfamily F protein 3</fullName>
    </submittedName>
</protein>
<dbReference type="GO" id="GO:0005524">
    <property type="term" value="F:ATP binding"/>
    <property type="evidence" value="ECO:0007669"/>
    <property type="project" value="UniProtKB-KW"/>
</dbReference>
<dbReference type="GO" id="GO:0016887">
    <property type="term" value="F:ATP hydrolysis activity"/>
    <property type="evidence" value="ECO:0007669"/>
    <property type="project" value="InterPro"/>
</dbReference>
<evidence type="ECO:0000256" key="3">
    <source>
        <dbReference type="SAM" id="Coils"/>
    </source>
</evidence>
<proteinExistence type="predicted"/>
<dbReference type="Pfam" id="PF00005">
    <property type="entry name" value="ABC_tran"/>
    <property type="match status" value="2"/>
</dbReference>
<evidence type="ECO:0000313" key="5">
    <source>
        <dbReference type="EMBL" id="MBB5021667.1"/>
    </source>
</evidence>
<name>A0A7W7Y423_9BACT</name>
<dbReference type="PANTHER" id="PTHR42855">
    <property type="entry name" value="ABC TRANSPORTER ATP-BINDING SUBUNIT"/>
    <property type="match status" value="1"/>
</dbReference>
<dbReference type="Proteomes" id="UP000528322">
    <property type="component" value="Unassembled WGS sequence"/>
</dbReference>
<dbReference type="RefSeq" id="WP_183730778.1">
    <property type="nucleotide sequence ID" value="NZ_JACHID010000005.1"/>
</dbReference>
<dbReference type="InterPro" id="IPR032781">
    <property type="entry name" value="ABC_tran_Xtn"/>
</dbReference>
<dbReference type="InterPro" id="IPR027417">
    <property type="entry name" value="P-loop_NTPase"/>
</dbReference>
<dbReference type="PROSITE" id="PS00211">
    <property type="entry name" value="ABC_TRANSPORTER_1"/>
    <property type="match status" value="1"/>
</dbReference>
<dbReference type="Pfam" id="PF12848">
    <property type="entry name" value="ABC_tran_Xtn"/>
    <property type="match status" value="1"/>
</dbReference>
<keyword evidence="3" id="KW-0175">Coiled coil</keyword>
<dbReference type="PROSITE" id="PS50893">
    <property type="entry name" value="ABC_TRANSPORTER_2"/>
    <property type="match status" value="2"/>
</dbReference>
<accession>A0A7W7Y423</accession>
<keyword evidence="6" id="KW-1185">Reference proteome</keyword>
<evidence type="ECO:0000313" key="6">
    <source>
        <dbReference type="Proteomes" id="UP000528322"/>
    </source>
</evidence>
<keyword evidence="1" id="KW-0547">Nucleotide-binding</keyword>
<evidence type="ECO:0000256" key="2">
    <source>
        <dbReference type="ARBA" id="ARBA00022840"/>
    </source>
</evidence>
<dbReference type="InterPro" id="IPR017871">
    <property type="entry name" value="ABC_transporter-like_CS"/>
</dbReference>